<evidence type="ECO:0000313" key="2">
    <source>
        <dbReference type="Proteomes" id="UP000182444"/>
    </source>
</evidence>
<dbReference type="EMBL" id="CP017554">
    <property type="protein sequence ID" value="AOW01018.1"/>
    <property type="molecule type" value="Genomic_DNA"/>
</dbReference>
<dbReference type="GeneID" id="94582579"/>
<sequence length="77" mass="8640">MRLENPCGVKNTCGVKKPDSSVALLKQGFGSRDHFLDHFLGQIGSGSIDRVVFSAIFSDLRCRFVYSSVVLFLMFFF</sequence>
<proteinExistence type="predicted"/>
<gene>
    <name evidence="1" type="ORF">YALI1_B01069g</name>
</gene>
<dbReference type="AlphaFoldDB" id="A0A1D8N5W3"/>
<dbReference type="VEuPathDB" id="FungiDB:YALI1_B01069g"/>
<accession>A0A1D8N5W3</accession>
<name>A0A1D8N5W3_YARLL</name>
<dbReference type="Proteomes" id="UP000182444">
    <property type="component" value="Chromosome 1B"/>
</dbReference>
<dbReference type="RefSeq" id="XP_068138017.1">
    <property type="nucleotide sequence ID" value="XM_068281916.1"/>
</dbReference>
<protein>
    <submittedName>
        <fullName evidence="1">Uncharacterized protein</fullName>
    </submittedName>
</protein>
<evidence type="ECO:0000313" key="1">
    <source>
        <dbReference type="EMBL" id="AOW01018.1"/>
    </source>
</evidence>
<reference evidence="1 2" key="1">
    <citation type="journal article" date="2016" name="PLoS ONE">
        <title>Sequence Assembly of Yarrowia lipolytica Strain W29/CLIB89 Shows Transposable Element Diversity.</title>
        <authorList>
            <person name="Magnan C."/>
            <person name="Yu J."/>
            <person name="Chang I."/>
            <person name="Jahn E."/>
            <person name="Kanomata Y."/>
            <person name="Wu J."/>
            <person name="Zeller M."/>
            <person name="Oakes M."/>
            <person name="Baldi P."/>
            <person name="Sandmeyer S."/>
        </authorList>
    </citation>
    <scope>NUCLEOTIDE SEQUENCE [LARGE SCALE GENOMIC DNA]</scope>
    <source>
        <strain evidence="2">CLIB89(W29)</strain>
    </source>
</reference>
<organism evidence="1 2">
    <name type="scientific">Yarrowia lipolytica</name>
    <name type="common">Candida lipolytica</name>
    <dbReference type="NCBI Taxonomy" id="4952"/>
    <lineage>
        <taxon>Eukaryota</taxon>
        <taxon>Fungi</taxon>
        <taxon>Dikarya</taxon>
        <taxon>Ascomycota</taxon>
        <taxon>Saccharomycotina</taxon>
        <taxon>Dipodascomycetes</taxon>
        <taxon>Dipodascales</taxon>
        <taxon>Dipodascales incertae sedis</taxon>
        <taxon>Yarrowia</taxon>
    </lineage>
</organism>